<dbReference type="EMBL" id="SRLO01005790">
    <property type="protein sequence ID" value="TNN29314.1"/>
    <property type="molecule type" value="Genomic_DNA"/>
</dbReference>
<dbReference type="Proteomes" id="UP000314294">
    <property type="component" value="Unassembled WGS sequence"/>
</dbReference>
<dbReference type="AlphaFoldDB" id="A0A4Z2ELK0"/>
<organism evidence="1 2">
    <name type="scientific">Liparis tanakae</name>
    <name type="common">Tanaka's snailfish</name>
    <dbReference type="NCBI Taxonomy" id="230148"/>
    <lineage>
        <taxon>Eukaryota</taxon>
        <taxon>Metazoa</taxon>
        <taxon>Chordata</taxon>
        <taxon>Craniata</taxon>
        <taxon>Vertebrata</taxon>
        <taxon>Euteleostomi</taxon>
        <taxon>Actinopterygii</taxon>
        <taxon>Neopterygii</taxon>
        <taxon>Teleostei</taxon>
        <taxon>Neoteleostei</taxon>
        <taxon>Acanthomorphata</taxon>
        <taxon>Eupercaria</taxon>
        <taxon>Perciformes</taxon>
        <taxon>Cottioidei</taxon>
        <taxon>Cottales</taxon>
        <taxon>Liparidae</taxon>
        <taxon>Liparis</taxon>
    </lineage>
</organism>
<evidence type="ECO:0000313" key="1">
    <source>
        <dbReference type="EMBL" id="TNN29314.1"/>
    </source>
</evidence>
<name>A0A4Z2ELK0_9TELE</name>
<evidence type="ECO:0000313" key="2">
    <source>
        <dbReference type="Proteomes" id="UP000314294"/>
    </source>
</evidence>
<reference evidence="1 2" key="1">
    <citation type="submission" date="2019-03" db="EMBL/GenBank/DDBJ databases">
        <title>First draft genome of Liparis tanakae, snailfish: a comprehensive survey of snailfish specific genes.</title>
        <authorList>
            <person name="Kim W."/>
            <person name="Song I."/>
            <person name="Jeong J.-H."/>
            <person name="Kim D."/>
            <person name="Kim S."/>
            <person name="Ryu S."/>
            <person name="Song J.Y."/>
            <person name="Lee S.K."/>
        </authorList>
    </citation>
    <scope>NUCLEOTIDE SEQUENCE [LARGE SCALE GENOMIC DNA]</scope>
    <source>
        <tissue evidence="1">Muscle</tissue>
    </source>
</reference>
<proteinExistence type="predicted"/>
<gene>
    <name evidence="1" type="ORF">EYF80_060537</name>
</gene>
<protein>
    <submittedName>
        <fullName evidence="1">Uncharacterized protein</fullName>
    </submittedName>
</protein>
<sequence length="187" mass="19760">MRITLKSSQFHGSRRNVNLPTQKPLARIFMSDSKVLQRSGHQAGRRVPVDKGEGLPRLQVAVGPRPIVVVVVDAALRPRSPGLLLGDAPLDGGQRLGAEGAEAVRSGRYKQLGHLVILLLQRAARGSAGTGGCGERGGVIKLDAWLSDGNATHGLDVAGKATDPCLKRGSRVGDTDVILMERAPMLV</sequence>
<keyword evidence="2" id="KW-1185">Reference proteome</keyword>
<accession>A0A4Z2ELK0</accession>
<comment type="caution">
    <text evidence="1">The sequence shown here is derived from an EMBL/GenBank/DDBJ whole genome shotgun (WGS) entry which is preliminary data.</text>
</comment>